<reference evidence="1 2" key="1">
    <citation type="submission" date="2018-08" db="EMBL/GenBank/DDBJ databases">
        <title>A genome reference for cultivated species of the human gut microbiota.</title>
        <authorList>
            <person name="Zou Y."/>
            <person name="Xue W."/>
            <person name="Luo G."/>
        </authorList>
    </citation>
    <scope>NUCLEOTIDE SEQUENCE [LARGE SCALE GENOMIC DNA]</scope>
    <source>
        <strain evidence="1 2">AF19-16AC</strain>
    </source>
</reference>
<protein>
    <recommendedName>
        <fullName evidence="3">Apea-like HEPN domain-containing protein</fullName>
    </recommendedName>
</protein>
<evidence type="ECO:0000313" key="2">
    <source>
        <dbReference type="Proteomes" id="UP000283834"/>
    </source>
</evidence>
<proteinExistence type="predicted"/>
<dbReference type="RefSeq" id="WP_118047416.1">
    <property type="nucleotide sequence ID" value="NZ_JALQCN010000006.1"/>
</dbReference>
<dbReference type="AlphaFoldDB" id="A0A412NC89"/>
<name>A0A412NC89_MEDGN</name>
<accession>A0A412NC89</accession>
<comment type="caution">
    <text evidence="1">The sequence shown here is derived from an EMBL/GenBank/DDBJ whole genome shotgun (WGS) entry which is preliminary data.</text>
</comment>
<dbReference type="Proteomes" id="UP000283834">
    <property type="component" value="Unassembled WGS sequence"/>
</dbReference>
<sequence length="625" mass="73603">MKKSEYNNIEKSCNRNKFIMFVQTLEEVLFYYSFESYKLPALNSHYLCYDLLRTKQNIEQKAITEGNFIPLSEEFENAIKHDMVLTKFLPTKEMLLGKRDKLKNYVDYTKFDYKAKINKYTEAAEYISEISNNVYLHTIYDVLIENIFSDNVNFEVLQKIYMATRILATELVNGGYSPEYISHELKHTFLDKRKTIAGSEQELIDFFNKFLFEKKSYQVIFGINVETSRILKQTKNITVKKPSKELKKDLGLKHKGDMVAELLVEDIDSYMAVEKAYNYINTVVGLHRISQHHRPIYIKGTAQISQVDDELNVLSTSVIKSEKNVLLRANNEPQIQSYFFDDQLLNNVNPPESFFRAVSLHNSALDSKEATNQLLDLWTAVETLVGFRAGDEDKINVICNILTSILNRSYMYNQMEQLCKDILVVLGKRGQEFIDKIEENEQDPVKLALVLGVKAQEESYNELKNMLEEYPILQYRMELFSKHIFCNSKTVFEELMRHKEKLKWQIMRIYRNRNMIVHNGEHMPYLEIVLGNLHYYVDAMFDVLIEYYHMGIANNRIIFYDIEKEEILYWENLGLDEKGKKVEEKEITQENYKKLLFNEYEGNSVKNVVKQAINEIKNKKNEKEE</sequence>
<gene>
    <name evidence="1" type="ORF">DWX36_15430</name>
</gene>
<organism evidence="1 2">
    <name type="scientific">Mediterraneibacter gnavus</name>
    <name type="common">Ruminococcus gnavus</name>
    <dbReference type="NCBI Taxonomy" id="33038"/>
    <lineage>
        <taxon>Bacteria</taxon>
        <taxon>Bacillati</taxon>
        <taxon>Bacillota</taxon>
        <taxon>Clostridia</taxon>
        <taxon>Lachnospirales</taxon>
        <taxon>Lachnospiraceae</taxon>
        <taxon>Mediterraneibacter</taxon>
    </lineage>
</organism>
<dbReference type="EMBL" id="QRWQ01000024">
    <property type="protein sequence ID" value="RGT36017.1"/>
    <property type="molecule type" value="Genomic_DNA"/>
</dbReference>
<evidence type="ECO:0008006" key="3">
    <source>
        <dbReference type="Google" id="ProtNLM"/>
    </source>
</evidence>
<evidence type="ECO:0000313" key="1">
    <source>
        <dbReference type="EMBL" id="RGT36017.1"/>
    </source>
</evidence>